<comment type="cofactor">
    <cofactor evidence="1">
        <name>NAD(+)</name>
        <dbReference type="ChEBI" id="CHEBI:57540"/>
    </cofactor>
</comment>
<evidence type="ECO:0000256" key="1">
    <source>
        <dbReference type="ARBA" id="ARBA00001911"/>
    </source>
</evidence>
<sequence>MKFLTQKFTVNFEYAIFFTENLFEKTNLTFTKIFPQTYEFKPKIIFFIDYEVSIAHTNLTQQIESYFQKYNNLPELVSKPLLIPGGEIVKNNTEYLKQVYEIIERHKICRHSYIVGLGGGALLDMIGFAASTAHRGIKLIRIPTTVLAQNDSGIGVKNAINFFHKKNFLGCFTPPFVVINDFNFLKTLKKRDWIAGIAEAIKVALIKDKDFFDFIEKNAYALKSPYNMEPMKKLIYRCAELHLNHIGKSGDPFEKGSSRPLDFGHWSAHKLEYLTSYRIRHGEAVAIGIALDVTYSYLLGLLSKKDWQKILNTIANLGYKLFIPELGNFAQNPDHNQSIFKGLYEFQEHLGGKLTIMLLKEIGCGMEVNEVNIKVYQICIEKLELFSKKLNEDTNLQTV</sequence>
<dbReference type="InterPro" id="IPR050071">
    <property type="entry name" value="Dehydroquinate_synthase"/>
</dbReference>
<dbReference type="InterPro" id="IPR056179">
    <property type="entry name" value="DHQS_C"/>
</dbReference>
<reference evidence="8" key="1">
    <citation type="submission" date="2016-09" db="EMBL/GenBank/DDBJ databases">
        <title>The plastid genome of some eustigmatophyte algae harbours a bacteria-derived six-gene cluster for biosynthesis of a novel secondary metabolite.</title>
        <authorList>
            <person name="Yurchenko T."/>
            <person name="Sevcikova T."/>
            <person name="Strnad H."/>
            <person name="Butenko A."/>
            <person name="Elias M."/>
        </authorList>
    </citation>
    <scope>NUCLEOTIDE SEQUENCE</scope>
</reference>
<feature type="domain" description="3-dehydroquinate synthase N-terminal" evidence="6">
    <location>
        <begin position="82"/>
        <end position="193"/>
    </location>
</feature>
<feature type="domain" description="3-dehydroquinate synthase C-terminal" evidence="7">
    <location>
        <begin position="196"/>
        <end position="323"/>
    </location>
</feature>
<dbReference type="SUPFAM" id="SSF56796">
    <property type="entry name" value="Dehydroquinate synthase-like"/>
    <property type="match status" value="1"/>
</dbReference>
<dbReference type="Gene3D" id="1.20.1090.10">
    <property type="entry name" value="Dehydroquinate synthase-like - alpha domain"/>
    <property type="match status" value="1"/>
</dbReference>
<dbReference type="GO" id="GO:0009073">
    <property type="term" value="P:aromatic amino acid family biosynthetic process"/>
    <property type="evidence" value="ECO:0007669"/>
    <property type="project" value="UniProtKB-KW"/>
</dbReference>
<dbReference type="Pfam" id="PF24621">
    <property type="entry name" value="DHQS_C"/>
    <property type="match status" value="1"/>
</dbReference>
<evidence type="ECO:0000256" key="3">
    <source>
        <dbReference type="ARBA" id="ARBA00023027"/>
    </source>
</evidence>
<name>A0A1D8RDU9_9STRA</name>
<organism evidence="8">
    <name type="scientific">Vischeria sp. CAUP Q 202</name>
    <dbReference type="NCBI Taxonomy" id="1805947"/>
    <lineage>
        <taxon>Eukaryota</taxon>
        <taxon>Sar</taxon>
        <taxon>Stramenopiles</taxon>
        <taxon>Ochrophyta</taxon>
        <taxon>Eustigmatophyceae</taxon>
        <taxon>Eustigmatales</taxon>
        <taxon>Chlorobotryaceae</taxon>
        <taxon>Vischeria</taxon>
    </lineage>
</organism>
<evidence type="ECO:0000256" key="2">
    <source>
        <dbReference type="ARBA" id="ARBA00022605"/>
    </source>
</evidence>
<dbReference type="CDD" id="cd08198">
    <property type="entry name" value="DHQS-like"/>
    <property type="match status" value="1"/>
</dbReference>
<evidence type="ECO:0000259" key="7">
    <source>
        <dbReference type="Pfam" id="PF24621"/>
    </source>
</evidence>
<dbReference type="PANTHER" id="PTHR43622:SF7">
    <property type="entry name" value="3-DEHYDROQUINATE SYNTHASE, CHLOROPLASTIC"/>
    <property type="match status" value="1"/>
</dbReference>
<evidence type="ECO:0000259" key="6">
    <source>
        <dbReference type="Pfam" id="PF01761"/>
    </source>
</evidence>
<keyword evidence="8" id="KW-0934">Plastid</keyword>
<evidence type="ECO:0000256" key="4">
    <source>
        <dbReference type="ARBA" id="ARBA00023141"/>
    </source>
</evidence>
<geneLocation type="chloroplast" evidence="8"/>
<dbReference type="EMBL" id="KX839261">
    <property type="protein sequence ID" value="AOW70879.1"/>
    <property type="molecule type" value="Genomic_DNA"/>
</dbReference>
<keyword evidence="8" id="KW-0150">Chloroplast</keyword>
<dbReference type="InterPro" id="IPR030960">
    <property type="entry name" value="DHQS/DOIS_N"/>
</dbReference>
<dbReference type="Pfam" id="PF01761">
    <property type="entry name" value="DHQ_synthase"/>
    <property type="match status" value="1"/>
</dbReference>
<evidence type="ECO:0000313" key="8">
    <source>
        <dbReference type="EMBL" id="AOW70879.1"/>
    </source>
</evidence>
<dbReference type="PANTHER" id="PTHR43622">
    <property type="entry name" value="3-DEHYDROQUINATE SYNTHASE"/>
    <property type="match status" value="1"/>
</dbReference>
<keyword evidence="5" id="KW-0456">Lyase</keyword>
<dbReference type="NCBIfam" id="NF004852">
    <property type="entry name" value="PRK06203.1"/>
    <property type="match status" value="1"/>
</dbReference>
<keyword evidence="4" id="KW-0057">Aromatic amino acid biosynthesis</keyword>
<evidence type="ECO:0000256" key="5">
    <source>
        <dbReference type="ARBA" id="ARBA00023239"/>
    </source>
</evidence>
<keyword evidence="2" id="KW-0028">Amino-acid biosynthesis</keyword>
<proteinExistence type="predicted"/>
<protein>
    <submittedName>
        <fullName evidence="8">Uncharacterized protein</fullName>
    </submittedName>
</protein>
<accession>A0A1D8RDU9</accession>
<dbReference type="GO" id="GO:0008652">
    <property type="term" value="P:amino acid biosynthetic process"/>
    <property type="evidence" value="ECO:0007669"/>
    <property type="project" value="UniProtKB-KW"/>
</dbReference>
<dbReference type="GO" id="GO:0003856">
    <property type="term" value="F:3-dehydroquinate synthase activity"/>
    <property type="evidence" value="ECO:0007669"/>
    <property type="project" value="TreeGrafter"/>
</dbReference>
<dbReference type="AlphaFoldDB" id="A0A1D8RDU9"/>
<dbReference type="Gene3D" id="3.40.50.1970">
    <property type="match status" value="1"/>
</dbReference>
<gene>
    <name evidence="8" type="primary">eboD</name>
</gene>
<keyword evidence="3" id="KW-0520">NAD</keyword>